<dbReference type="PANTHER" id="PTHR33021:SF70">
    <property type="entry name" value="PHYTOCYANIN DOMAIN-CONTAINING PROTEIN"/>
    <property type="match status" value="1"/>
</dbReference>
<feature type="domain" description="Phytocyanin" evidence="6">
    <location>
        <begin position="24"/>
        <end position="122"/>
    </location>
</feature>
<dbReference type="PANTHER" id="PTHR33021">
    <property type="entry name" value="BLUE COPPER PROTEIN"/>
    <property type="match status" value="1"/>
</dbReference>
<evidence type="ECO:0000256" key="2">
    <source>
        <dbReference type="ARBA" id="ARBA00023008"/>
    </source>
</evidence>
<dbReference type="PROSITE" id="PS51485">
    <property type="entry name" value="PHYTOCYANIN"/>
    <property type="match status" value="1"/>
</dbReference>
<keyword evidence="5" id="KW-0732">Signal</keyword>
<dbReference type="CDD" id="cd04216">
    <property type="entry name" value="Phytocyanin"/>
    <property type="match status" value="1"/>
</dbReference>
<evidence type="ECO:0000256" key="1">
    <source>
        <dbReference type="ARBA" id="ARBA00022723"/>
    </source>
</evidence>
<evidence type="ECO:0000313" key="7">
    <source>
        <dbReference type="EMBL" id="KAI9159685.1"/>
    </source>
</evidence>
<dbReference type="EMBL" id="JAJSOW010000106">
    <property type="protein sequence ID" value="KAI9159685.1"/>
    <property type="molecule type" value="Genomic_DNA"/>
</dbReference>
<dbReference type="InterPro" id="IPR008972">
    <property type="entry name" value="Cupredoxin"/>
</dbReference>
<feature type="compositionally biased region" description="Polar residues" evidence="4">
    <location>
        <begin position="126"/>
        <end position="150"/>
    </location>
</feature>
<feature type="chain" id="PRO_5042223256" description="Phytocyanin domain-containing protein" evidence="5">
    <location>
        <begin position="23"/>
        <end position="183"/>
    </location>
</feature>
<dbReference type="InterPro" id="IPR003245">
    <property type="entry name" value="Phytocyanin_dom"/>
</dbReference>
<evidence type="ECO:0000256" key="4">
    <source>
        <dbReference type="SAM" id="MobiDB-lite"/>
    </source>
</evidence>
<reference evidence="7" key="2">
    <citation type="submission" date="2023-02" db="EMBL/GenBank/DDBJ databases">
        <authorList>
            <person name="Swenson N.G."/>
            <person name="Wegrzyn J.L."/>
            <person name="Mcevoy S.L."/>
        </authorList>
    </citation>
    <scope>NUCLEOTIDE SEQUENCE</scope>
    <source>
        <strain evidence="7">91603</strain>
        <tissue evidence="7">Leaf</tissue>
    </source>
</reference>
<dbReference type="GO" id="GO:0046872">
    <property type="term" value="F:metal ion binding"/>
    <property type="evidence" value="ECO:0007669"/>
    <property type="project" value="UniProtKB-KW"/>
</dbReference>
<keyword evidence="2" id="KW-0186">Copper</keyword>
<keyword evidence="1" id="KW-0479">Metal-binding</keyword>
<reference evidence="7" key="1">
    <citation type="journal article" date="2022" name="Plant J.">
        <title>Strategies of tolerance reflected in two North American maple genomes.</title>
        <authorList>
            <person name="McEvoy S.L."/>
            <person name="Sezen U.U."/>
            <person name="Trouern-Trend A."/>
            <person name="McMahon S.M."/>
            <person name="Schaberg P.G."/>
            <person name="Yang J."/>
            <person name="Wegrzyn J.L."/>
            <person name="Swenson N.G."/>
        </authorList>
    </citation>
    <scope>NUCLEOTIDE SEQUENCE</scope>
    <source>
        <strain evidence="7">91603</strain>
    </source>
</reference>
<dbReference type="Pfam" id="PF02298">
    <property type="entry name" value="Cu_bind_like"/>
    <property type="match status" value="1"/>
</dbReference>
<dbReference type="GO" id="GO:0009055">
    <property type="term" value="F:electron transfer activity"/>
    <property type="evidence" value="ECO:0007669"/>
    <property type="project" value="InterPro"/>
</dbReference>
<accession>A0AAD5NGP5</accession>
<dbReference type="SUPFAM" id="SSF49503">
    <property type="entry name" value="Cupredoxins"/>
    <property type="match status" value="1"/>
</dbReference>
<gene>
    <name evidence="7" type="ORF">LWI28_000929</name>
</gene>
<feature type="signal peptide" evidence="5">
    <location>
        <begin position="1"/>
        <end position="22"/>
    </location>
</feature>
<evidence type="ECO:0000313" key="8">
    <source>
        <dbReference type="Proteomes" id="UP001064489"/>
    </source>
</evidence>
<sequence length="183" mass="19471">MANLFLVSVLSILGMALTSINAATTYTVGDTSGWDISSNLDTWANDKKFQVGDALVFQYSSSDSLCEVTKPNFDSCNTTNAINTYSNGNTTVPLTKPGARYFICGNKLYCFGGMKLQVNVEGDDQASPTGAPQTQPEASLPQPSSKSNNPAALVPSSSSSISGRDNSVFLAFLCFMSTVFWVV</sequence>
<protein>
    <recommendedName>
        <fullName evidence="6">Phytocyanin domain-containing protein</fullName>
    </recommendedName>
</protein>
<dbReference type="GO" id="GO:0005886">
    <property type="term" value="C:plasma membrane"/>
    <property type="evidence" value="ECO:0007669"/>
    <property type="project" value="TreeGrafter"/>
</dbReference>
<proteinExistence type="predicted"/>
<feature type="region of interest" description="Disordered" evidence="4">
    <location>
        <begin position="122"/>
        <end position="161"/>
    </location>
</feature>
<keyword evidence="8" id="KW-1185">Reference proteome</keyword>
<dbReference type="InterPro" id="IPR039391">
    <property type="entry name" value="Phytocyanin-like"/>
</dbReference>
<evidence type="ECO:0000259" key="6">
    <source>
        <dbReference type="PROSITE" id="PS51485"/>
    </source>
</evidence>
<organism evidence="7 8">
    <name type="scientific">Acer negundo</name>
    <name type="common">Box elder</name>
    <dbReference type="NCBI Taxonomy" id="4023"/>
    <lineage>
        <taxon>Eukaryota</taxon>
        <taxon>Viridiplantae</taxon>
        <taxon>Streptophyta</taxon>
        <taxon>Embryophyta</taxon>
        <taxon>Tracheophyta</taxon>
        <taxon>Spermatophyta</taxon>
        <taxon>Magnoliopsida</taxon>
        <taxon>eudicotyledons</taxon>
        <taxon>Gunneridae</taxon>
        <taxon>Pentapetalae</taxon>
        <taxon>rosids</taxon>
        <taxon>malvids</taxon>
        <taxon>Sapindales</taxon>
        <taxon>Sapindaceae</taxon>
        <taxon>Hippocastanoideae</taxon>
        <taxon>Acereae</taxon>
        <taxon>Acer</taxon>
    </lineage>
</organism>
<evidence type="ECO:0000256" key="3">
    <source>
        <dbReference type="ARBA" id="ARBA00023180"/>
    </source>
</evidence>
<comment type="caution">
    <text evidence="7">The sequence shown here is derived from an EMBL/GenBank/DDBJ whole genome shotgun (WGS) entry which is preliminary data.</text>
</comment>
<dbReference type="Proteomes" id="UP001064489">
    <property type="component" value="Chromosome 2"/>
</dbReference>
<evidence type="ECO:0000256" key="5">
    <source>
        <dbReference type="SAM" id="SignalP"/>
    </source>
</evidence>
<dbReference type="Gene3D" id="2.60.40.420">
    <property type="entry name" value="Cupredoxins - blue copper proteins"/>
    <property type="match status" value="1"/>
</dbReference>
<dbReference type="FunFam" id="2.60.40.420:FF:000003">
    <property type="entry name" value="Blue copper"/>
    <property type="match status" value="1"/>
</dbReference>
<keyword evidence="3" id="KW-0325">Glycoprotein</keyword>
<name>A0AAD5NGP5_ACENE</name>
<dbReference type="AlphaFoldDB" id="A0AAD5NGP5"/>